<name>A0A437MGP5_9PROT</name>
<comment type="similarity">
    <text evidence="1">Belongs to the amidase family.</text>
</comment>
<evidence type="ECO:0000313" key="4">
    <source>
        <dbReference type="Proteomes" id="UP000282957"/>
    </source>
</evidence>
<accession>A0A437MGP5</accession>
<dbReference type="Gene3D" id="3.90.1300.10">
    <property type="entry name" value="Amidase signature (AS) domain"/>
    <property type="match status" value="1"/>
</dbReference>
<comment type="caution">
    <text evidence="3">The sequence shown here is derived from an EMBL/GenBank/DDBJ whole genome shotgun (WGS) entry which is preliminary data.</text>
</comment>
<dbReference type="RefSeq" id="WP_127787442.1">
    <property type="nucleotide sequence ID" value="NZ_SACL01000003.1"/>
</dbReference>
<dbReference type="SUPFAM" id="SSF75304">
    <property type="entry name" value="Amidase signature (AS) enzymes"/>
    <property type="match status" value="1"/>
</dbReference>
<keyword evidence="3" id="KW-0378">Hydrolase</keyword>
<evidence type="ECO:0000313" key="3">
    <source>
        <dbReference type="EMBL" id="RVT96792.1"/>
    </source>
</evidence>
<dbReference type="InterPro" id="IPR000120">
    <property type="entry name" value="Amidase"/>
</dbReference>
<dbReference type="EC" id="3.5.1.4" evidence="3"/>
<dbReference type="OrthoDB" id="9811471at2"/>
<proteinExistence type="inferred from homology"/>
<dbReference type="Proteomes" id="UP000282957">
    <property type="component" value="Unassembled WGS sequence"/>
</dbReference>
<dbReference type="PROSITE" id="PS00571">
    <property type="entry name" value="AMIDASES"/>
    <property type="match status" value="1"/>
</dbReference>
<gene>
    <name evidence="3" type="ORF">EOD42_10320</name>
</gene>
<organism evidence="3 4">
    <name type="scientific">Rhodovarius crocodyli</name>
    <dbReference type="NCBI Taxonomy" id="1979269"/>
    <lineage>
        <taxon>Bacteria</taxon>
        <taxon>Pseudomonadati</taxon>
        <taxon>Pseudomonadota</taxon>
        <taxon>Alphaproteobacteria</taxon>
        <taxon>Acetobacterales</taxon>
        <taxon>Roseomonadaceae</taxon>
        <taxon>Rhodovarius</taxon>
    </lineage>
</organism>
<dbReference type="PANTHER" id="PTHR11895">
    <property type="entry name" value="TRANSAMIDASE"/>
    <property type="match status" value="1"/>
</dbReference>
<dbReference type="GO" id="GO:0004040">
    <property type="term" value="F:amidase activity"/>
    <property type="evidence" value="ECO:0007669"/>
    <property type="project" value="UniProtKB-EC"/>
</dbReference>
<evidence type="ECO:0000259" key="2">
    <source>
        <dbReference type="Pfam" id="PF01425"/>
    </source>
</evidence>
<dbReference type="PANTHER" id="PTHR11895:SF7">
    <property type="entry name" value="GLUTAMYL-TRNA(GLN) AMIDOTRANSFERASE SUBUNIT A, MITOCHONDRIAL"/>
    <property type="match status" value="1"/>
</dbReference>
<sequence length="465" mass="48924">MTALFALPAHEIARRVKAREISAAEATEAALARLDAVNPRLNAVTVPLHEEARAAARAVDAAIARGEDPGMLAGVPVTTKETTDQKGQATTMGLVSLKDNVAAQDAPVIQNLRKAGAVIIGRTNTPAFATRWFTSNDLFGATKNPWDPALTPGGSSGGASSAVAAGIGAIAHGTDAGGSIRYPAYACGVHGLRPTLGRVPAWNAAMPERDIGGQLMAVQGPLARCIEDVKLGLLAMMARDIRDPWYAPVPFAGPDAPKRVALCVAPEGMQPQAPVTSALLDAAARLTDAGYEVVEVDALPPLREALRINLSLWTAFLPRGGMAAVEKEGEQASLAGYRHMLKIAPPVGLDAYQDLLTRRATLLRQWLVFFDEYPLVLCPVSGEVPFPDQLDTQGWDAFARIAEAQTIMLGTPALGLPGLAVATGAQGRLPLGVQLLAGRFREDLLLAAGAEIERRGLPELPVEPE</sequence>
<feature type="domain" description="Amidase" evidence="2">
    <location>
        <begin position="25"/>
        <end position="446"/>
    </location>
</feature>
<dbReference type="InterPro" id="IPR023631">
    <property type="entry name" value="Amidase_dom"/>
</dbReference>
<protein>
    <submittedName>
        <fullName evidence="3">Amidase</fullName>
        <ecNumber evidence="3">3.5.1.4</ecNumber>
    </submittedName>
</protein>
<evidence type="ECO:0000256" key="1">
    <source>
        <dbReference type="ARBA" id="ARBA00009199"/>
    </source>
</evidence>
<dbReference type="EMBL" id="SACL01000003">
    <property type="protein sequence ID" value="RVT96792.1"/>
    <property type="molecule type" value="Genomic_DNA"/>
</dbReference>
<dbReference type="InterPro" id="IPR036928">
    <property type="entry name" value="AS_sf"/>
</dbReference>
<keyword evidence="4" id="KW-1185">Reference proteome</keyword>
<dbReference type="AlphaFoldDB" id="A0A437MGP5"/>
<reference evidence="3 4" key="1">
    <citation type="submission" date="2019-01" db="EMBL/GenBank/DDBJ databases">
        <authorList>
            <person name="Chen W.-M."/>
        </authorList>
    </citation>
    <scope>NUCLEOTIDE SEQUENCE [LARGE SCALE GENOMIC DNA]</scope>
    <source>
        <strain evidence="3 4">CCP-6</strain>
    </source>
</reference>
<dbReference type="InterPro" id="IPR020556">
    <property type="entry name" value="Amidase_CS"/>
</dbReference>
<dbReference type="Pfam" id="PF01425">
    <property type="entry name" value="Amidase"/>
    <property type="match status" value="1"/>
</dbReference>
<dbReference type="NCBIfam" id="NF005687">
    <property type="entry name" value="PRK07487.1"/>
    <property type="match status" value="1"/>
</dbReference>